<evidence type="ECO:0000256" key="1">
    <source>
        <dbReference type="SAM" id="SignalP"/>
    </source>
</evidence>
<feature type="signal peptide" evidence="1">
    <location>
        <begin position="1"/>
        <end position="25"/>
    </location>
</feature>
<dbReference type="Pfam" id="PF05048">
    <property type="entry name" value="NosD"/>
    <property type="match status" value="1"/>
</dbReference>
<feature type="domain" description="Periplasmic copper-binding protein NosD beta helix" evidence="2">
    <location>
        <begin position="118"/>
        <end position="247"/>
    </location>
</feature>
<evidence type="ECO:0000313" key="3">
    <source>
        <dbReference type="EMBL" id="PRY16728.1"/>
    </source>
</evidence>
<protein>
    <submittedName>
        <fullName evidence="3">Parallel beta helix pectate lyase-like protein</fullName>
    </submittedName>
</protein>
<keyword evidence="4" id="KW-1185">Reference proteome</keyword>
<accession>A0A2T0R6F8</accession>
<dbReference type="Gene3D" id="2.160.20.10">
    <property type="entry name" value="Single-stranded right-handed beta-helix, Pectin lyase-like"/>
    <property type="match status" value="1"/>
</dbReference>
<dbReference type="SUPFAM" id="SSF51126">
    <property type="entry name" value="Pectin lyase-like"/>
    <property type="match status" value="1"/>
</dbReference>
<sequence length="279" mass="28483">MRTRTAVLAAPVAVAAVLTSGPAAAAVPRTSTPPCGSTLVQSVRLASDVVCPDGGALTLAADGVELNLNGHRLVGPGAGGAGVVVAARDVVVRNGTITGWGAGVLAAPADGDEDSPPSATATARALRIDRNGVGVSVGPEGSVLVRDSWITGSRRGGDVSFGGRLRVENSTVADNTVGLWSFSIDRQGLVVRGSVVRGSSDAGIACGQDGHYDVAGSTLQRNGTGVYAFECNGRVVNSRFVWNTRHVDGFLVDEDVMELRCDTYSRDGLPLLFPATPCS</sequence>
<dbReference type="OrthoDB" id="5145222at2"/>
<gene>
    <name evidence="3" type="ORF">CLV37_103159</name>
</gene>
<keyword evidence="3" id="KW-0456">Lyase</keyword>
<dbReference type="Proteomes" id="UP000238083">
    <property type="component" value="Unassembled WGS sequence"/>
</dbReference>
<dbReference type="SMART" id="SM00710">
    <property type="entry name" value="PbH1"/>
    <property type="match status" value="5"/>
</dbReference>
<dbReference type="InterPro" id="IPR011050">
    <property type="entry name" value="Pectin_lyase_fold/virulence"/>
</dbReference>
<dbReference type="GO" id="GO:0016829">
    <property type="term" value="F:lyase activity"/>
    <property type="evidence" value="ECO:0007669"/>
    <property type="project" value="UniProtKB-KW"/>
</dbReference>
<reference evidence="3 4" key="1">
    <citation type="submission" date="2018-03" db="EMBL/GenBank/DDBJ databases">
        <title>Genomic Encyclopedia of Archaeal and Bacterial Type Strains, Phase II (KMG-II): from individual species to whole genera.</title>
        <authorList>
            <person name="Goeker M."/>
        </authorList>
    </citation>
    <scope>NUCLEOTIDE SEQUENCE [LARGE SCALE GENOMIC DNA]</scope>
    <source>
        <strain evidence="3 4">DSM 19711</strain>
    </source>
</reference>
<dbReference type="InterPro" id="IPR012334">
    <property type="entry name" value="Pectin_lyas_fold"/>
</dbReference>
<evidence type="ECO:0000313" key="4">
    <source>
        <dbReference type="Proteomes" id="UP000238083"/>
    </source>
</evidence>
<evidence type="ECO:0000259" key="2">
    <source>
        <dbReference type="Pfam" id="PF05048"/>
    </source>
</evidence>
<keyword evidence="1" id="KW-0732">Signal</keyword>
<dbReference type="AlphaFoldDB" id="A0A2T0R6F8"/>
<dbReference type="EMBL" id="PVZF01000003">
    <property type="protein sequence ID" value="PRY16728.1"/>
    <property type="molecule type" value="Genomic_DNA"/>
</dbReference>
<proteinExistence type="predicted"/>
<dbReference type="InterPro" id="IPR007742">
    <property type="entry name" value="NosD_dom"/>
</dbReference>
<dbReference type="InterPro" id="IPR006626">
    <property type="entry name" value="PbH1"/>
</dbReference>
<comment type="caution">
    <text evidence="3">The sequence shown here is derived from an EMBL/GenBank/DDBJ whole genome shotgun (WGS) entry which is preliminary data.</text>
</comment>
<organism evidence="3 4">
    <name type="scientific">Kineococcus rhizosphaerae</name>
    <dbReference type="NCBI Taxonomy" id="559628"/>
    <lineage>
        <taxon>Bacteria</taxon>
        <taxon>Bacillati</taxon>
        <taxon>Actinomycetota</taxon>
        <taxon>Actinomycetes</taxon>
        <taxon>Kineosporiales</taxon>
        <taxon>Kineosporiaceae</taxon>
        <taxon>Kineococcus</taxon>
    </lineage>
</organism>
<name>A0A2T0R6F8_9ACTN</name>
<dbReference type="RefSeq" id="WP_106208916.1">
    <property type="nucleotide sequence ID" value="NZ_PVZF01000003.1"/>
</dbReference>
<feature type="chain" id="PRO_5015691496" evidence="1">
    <location>
        <begin position="26"/>
        <end position="279"/>
    </location>
</feature>